<feature type="transmembrane region" description="Helical" evidence="1">
    <location>
        <begin position="26"/>
        <end position="43"/>
    </location>
</feature>
<protein>
    <submittedName>
        <fullName evidence="2">Uncharacterized protein</fullName>
    </submittedName>
</protein>
<sequence>MDMHTRRDPDDPRWLLDDRPPRWGNVVRLMPVVVLTVVVYAFAVGPMPSALTTGAGTLIIGAGVLAGLMKVSDGARWAGLVFTVLVMLGTLLSLVFRTAATGSITIFSVVTAVLVLAAGAFWITQAFHAQVTAWFNARRDG</sequence>
<name>A0A1R4JRV8_9MICC</name>
<evidence type="ECO:0000256" key="1">
    <source>
        <dbReference type="SAM" id="Phobius"/>
    </source>
</evidence>
<keyword evidence="1" id="KW-0472">Membrane</keyword>
<dbReference type="RefSeq" id="WP_087134528.1">
    <property type="nucleotide sequence ID" value="NZ_FUKP01000067.1"/>
</dbReference>
<keyword evidence="1" id="KW-1133">Transmembrane helix</keyword>
<feature type="transmembrane region" description="Helical" evidence="1">
    <location>
        <begin position="49"/>
        <end position="68"/>
    </location>
</feature>
<organism evidence="2 3">
    <name type="scientific">Micrococcus lylae</name>
    <dbReference type="NCBI Taxonomy" id="1273"/>
    <lineage>
        <taxon>Bacteria</taxon>
        <taxon>Bacillati</taxon>
        <taxon>Actinomycetota</taxon>
        <taxon>Actinomycetes</taxon>
        <taxon>Micrococcales</taxon>
        <taxon>Micrococcaceae</taxon>
        <taxon>Micrococcus</taxon>
    </lineage>
</organism>
<feature type="transmembrane region" description="Helical" evidence="1">
    <location>
        <begin position="102"/>
        <end position="123"/>
    </location>
</feature>
<dbReference type="Proteomes" id="UP000196230">
    <property type="component" value="Unassembled WGS sequence"/>
</dbReference>
<evidence type="ECO:0000313" key="3">
    <source>
        <dbReference type="Proteomes" id="UP000196230"/>
    </source>
</evidence>
<accession>A0A1R4JRV8</accession>
<keyword evidence="1" id="KW-0812">Transmembrane</keyword>
<dbReference type="EMBL" id="FUKP01000067">
    <property type="protein sequence ID" value="SJN34736.1"/>
    <property type="molecule type" value="Genomic_DNA"/>
</dbReference>
<reference evidence="2 3" key="1">
    <citation type="submission" date="2017-02" db="EMBL/GenBank/DDBJ databases">
        <authorList>
            <person name="Peterson S.W."/>
        </authorList>
    </citation>
    <scope>NUCLEOTIDE SEQUENCE [LARGE SCALE GENOMIC DNA]</scope>
    <source>
        <strain evidence="2 3">2B3F</strain>
    </source>
</reference>
<proteinExistence type="predicted"/>
<feature type="transmembrane region" description="Helical" evidence="1">
    <location>
        <begin position="75"/>
        <end position="96"/>
    </location>
</feature>
<dbReference type="AlphaFoldDB" id="A0A1R4JRV8"/>
<gene>
    <name evidence="2" type="ORF">FM125_10225</name>
</gene>
<evidence type="ECO:0000313" key="2">
    <source>
        <dbReference type="EMBL" id="SJN34736.1"/>
    </source>
</evidence>